<sequence length="99" mass="11032">MPGLCGRPGLSSVPFPHSQCIPPPCISPSAQFITLGAEWGKHHQQQQEKETKLYLVPLRIEEAQMMSTPPGILRGTTPHLFYLFTFVWGSLSEAPLSDW</sequence>
<name>A0A8X6F3Q1_TRICU</name>
<dbReference type="AlphaFoldDB" id="A0A8X6F3Q1"/>
<keyword evidence="2" id="KW-1185">Reference proteome</keyword>
<comment type="caution">
    <text evidence="1">The sequence shown here is derived from an EMBL/GenBank/DDBJ whole genome shotgun (WGS) entry which is preliminary data.</text>
</comment>
<dbReference type="Proteomes" id="UP000887116">
    <property type="component" value="Unassembled WGS sequence"/>
</dbReference>
<dbReference type="EMBL" id="BMAO01020822">
    <property type="protein sequence ID" value="GFQ70148.1"/>
    <property type="molecule type" value="Genomic_DNA"/>
</dbReference>
<evidence type="ECO:0000313" key="1">
    <source>
        <dbReference type="EMBL" id="GFQ70148.1"/>
    </source>
</evidence>
<organism evidence="1 2">
    <name type="scientific">Trichonephila clavata</name>
    <name type="common">Joro spider</name>
    <name type="synonym">Nephila clavata</name>
    <dbReference type="NCBI Taxonomy" id="2740835"/>
    <lineage>
        <taxon>Eukaryota</taxon>
        <taxon>Metazoa</taxon>
        <taxon>Ecdysozoa</taxon>
        <taxon>Arthropoda</taxon>
        <taxon>Chelicerata</taxon>
        <taxon>Arachnida</taxon>
        <taxon>Araneae</taxon>
        <taxon>Araneomorphae</taxon>
        <taxon>Entelegynae</taxon>
        <taxon>Araneoidea</taxon>
        <taxon>Nephilidae</taxon>
        <taxon>Trichonephila</taxon>
    </lineage>
</organism>
<proteinExistence type="predicted"/>
<dbReference type="OrthoDB" id="10309220at2759"/>
<gene>
    <name evidence="1" type="ORF">TNCT_572411</name>
</gene>
<evidence type="ECO:0000313" key="2">
    <source>
        <dbReference type="Proteomes" id="UP000887116"/>
    </source>
</evidence>
<accession>A0A8X6F3Q1</accession>
<reference evidence="1" key="1">
    <citation type="submission" date="2020-07" db="EMBL/GenBank/DDBJ databases">
        <title>Multicomponent nature underlies the extraordinary mechanical properties of spider dragline silk.</title>
        <authorList>
            <person name="Kono N."/>
            <person name="Nakamura H."/>
            <person name="Mori M."/>
            <person name="Yoshida Y."/>
            <person name="Ohtoshi R."/>
            <person name="Malay A.D."/>
            <person name="Moran D.A.P."/>
            <person name="Tomita M."/>
            <person name="Numata K."/>
            <person name="Arakawa K."/>
        </authorList>
    </citation>
    <scope>NUCLEOTIDE SEQUENCE</scope>
</reference>
<protein>
    <submittedName>
        <fullName evidence="1">Uncharacterized protein</fullName>
    </submittedName>
</protein>